<keyword evidence="4 6" id="KW-1133">Transmembrane helix</keyword>
<dbReference type="PANTHER" id="PTHR15876">
    <property type="entry name" value="TRANSMEMBRANE PROTEIN ADIPOCYTE-ASSOCIATED 1"/>
    <property type="match status" value="1"/>
</dbReference>
<feature type="transmembrane region" description="Helical" evidence="6">
    <location>
        <begin position="130"/>
        <end position="159"/>
    </location>
</feature>
<name>A0A0C9RUT4_9CONI</name>
<dbReference type="AlphaFoldDB" id="A0A0C9RUT4"/>
<evidence type="ECO:0000256" key="6">
    <source>
        <dbReference type="SAM" id="Phobius"/>
    </source>
</evidence>
<comment type="similarity">
    <text evidence="2">Belongs to the UPF0359 family.</text>
</comment>
<dbReference type="GO" id="GO:0004930">
    <property type="term" value="F:G protein-coupled receptor activity"/>
    <property type="evidence" value="ECO:0007669"/>
    <property type="project" value="TreeGrafter"/>
</dbReference>
<evidence type="ECO:0000256" key="5">
    <source>
        <dbReference type="ARBA" id="ARBA00023136"/>
    </source>
</evidence>
<feature type="transmembrane region" description="Helical" evidence="6">
    <location>
        <begin position="65"/>
        <end position="85"/>
    </location>
</feature>
<evidence type="ECO:0000256" key="2">
    <source>
        <dbReference type="ARBA" id="ARBA00010125"/>
    </source>
</evidence>
<feature type="transmembrane region" description="Helical" evidence="6">
    <location>
        <begin position="97"/>
        <end position="118"/>
    </location>
</feature>
<accession>A0A0C9RUT4</accession>
<evidence type="ECO:0000256" key="4">
    <source>
        <dbReference type="ARBA" id="ARBA00022989"/>
    </source>
</evidence>
<dbReference type="PANTHER" id="PTHR15876:SF8">
    <property type="entry name" value="TRANSMEMBRANE PROTEIN ADIPOCYTE-ASSOCIATED 1"/>
    <property type="match status" value="1"/>
</dbReference>
<dbReference type="Pfam" id="PF10160">
    <property type="entry name" value="Tmemb_40"/>
    <property type="match status" value="1"/>
</dbReference>
<feature type="transmembrane region" description="Helical" evidence="6">
    <location>
        <begin position="212"/>
        <end position="238"/>
    </location>
</feature>
<dbReference type="InterPro" id="IPR018781">
    <property type="entry name" value="TPRA1/CAND2/CAND8"/>
</dbReference>
<evidence type="ECO:0000313" key="7">
    <source>
        <dbReference type="EMBL" id="JAG87529.1"/>
    </source>
</evidence>
<dbReference type="EMBL" id="GCHU01012226">
    <property type="protein sequence ID" value="JAG87529.1"/>
    <property type="molecule type" value="Transcribed_RNA"/>
</dbReference>
<keyword evidence="3 6" id="KW-0812">Transmembrane</keyword>
<feature type="transmembrane region" description="Helical" evidence="6">
    <location>
        <begin position="25"/>
        <end position="44"/>
    </location>
</feature>
<feature type="transmembrane region" description="Helical" evidence="6">
    <location>
        <begin position="171"/>
        <end position="191"/>
    </location>
</feature>
<organism evidence="7">
    <name type="scientific">Wollemia nobilis</name>
    <dbReference type="NCBI Taxonomy" id="56998"/>
    <lineage>
        <taxon>Eukaryota</taxon>
        <taxon>Viridiplantae</taxon>
        <taxon>Streptophyta</taxon>
        <taxon>Embryophyta</taxon>
        <taxon>Tracheophyta</taxon>
        <taxon>Spermatophyta</taxon>
        <taxon>Pinopsida</taxon>
        <taxon>Pinidae</taxon>
        <taxon>Conifers II</taxon>
        <taxon>Araucariales</taxon>
        <taxon>Araucariaceae</taxon>
        <taxon>Wollemia</taxon>
    </lineage>
</organism>
<sequence length="288" mass="32569">MMLRWWVGDGEGEANGDGNEYGYGTWYNVALVIPPLGFVLFLLWQIKSSIHKLRQSGSSYIVASCYAFLWLVSILNLLWCILQAWQGVPGQATAFNVLSLVTRFGMLLLEVSVVVFLLQGNHASGLNALLHALVLSSIIAGIDAIIKAICIFGFGIPLFIDGNDVGDLKKWDFWLVHKLLLVAVYGSILYLPHTKWRNRLPAKPTFYNYIRVMFSLNITSALGCGLLSSGFGSGYWIYGFTNICYHAFYPPFLYVTFLRDFFQEEDLHLEDVYYSEMKDAGFFDADWD</sequence>
<proteinExistence type="inferred from homology"/>
<dbReference type="GO" id="GO:0005886">
    <property type="term" value="C:plasma membrane"/>
    <property type="evidence" value="ECO:0007669"/>
    <property type="project" value="TreeGrafter"/>
</dbReference>
<protein>
    <submittedName>
        <fullName evidence="7">TSA: Wollemia nobilis Ref_Wollemi_Transcript_12300_1213 transcribed RNA sequence</fullName>
    </submittedName>
</protein>
<evidence type="ECO:0000256" key="3">
    <source>
        <dbReference type="ARBA" id="ARBA00022692"/>
    </source>
</evidence>
<evidence type="ECO:0000256" key="1">
    <source>
        <dbReference type="ARBA" id="ARBA00004141"/>
    </source>
</evidence>
<keyword evidence="5 6" id="KW-0472">Membrane</keyword>
<reference evidence="7" key="1">
    <citation type="submission" date="2015-02" db="EMBL/GenBank/DDBJ databases">
        <title>A transcriptome of Wollemia nobilis - a relic of Gondwana.</title>
        <authorList>
            <person name="Chia J.Y."/>
            <person name="Leong Y.S."/>
            <person name="Abdul Karim S."/>
            <person name="Wan Azmi N."/>
            <person name="Hercus R."/>
            <person name="Croft L."/>
        </authorList>
    </citation>
    <scope>NUCLEOTIDE SEQUENCE</scope>
    <source>
        <strain evidence="7">MaeBrown</strain>
        <tissue evidence="7">Leaf</tissue>
    </source>
</reference>
<comment type="subcellular location">
    <subcellularLocation>
        <location evidence="1">Membrane</location>
        <topology evidence="1">Multi-pass membrane protein</topology>
    </subcellularLocation>
</comment>